<keyword evidence="7 12" id="KW-0812">Transmembrane</keyword>
<evidence type="ECO:0000256" key="9">
    <source>
        <dbReference type="ARBA" id="ARBA00022989"/>
    </source>
</evidence>
<evidence type="ECO:0000256" key="11">
    <source>
        <dbReference type="ARBA" id="ARBA00023136"/>
    </source>
</evidence>
<feature type="transmembrane region" description="Helical" evidence="12">
    <location>
        <begin position="121"/>
        <end position="140"/>
    </location>
</feature>
<dbReference type="PANTHER" id="PTHR30561">
    <property type="entry name" value="SMR FAMILY PROTON-DEPENDENT DRUG EFFLUX TRANSPORTER SUGE"/>
    <property type="match status" value="1"/>
</dbReference>
<evidence type="ECO:0000256" key="2">
    <source>
        <dbReference type="ARBA" id="ARBA00007362"/>
    </source>
</evidence>
<dbReference type="GO" id="GO:0022857">
    <property type="term" value="F:transmembrane transporter activity"/>
    <property type="evidence" value="ECO:0007669"/>
    <property type="project" value="InterPro"/>
</dbReference>
<feature type="domain" description="EamA" evidence="13">
    <location>
        <begin position="4"/>
        <end position="137"/>
    </location>
</feature>
<dbReference type="RefSeq" id="WP_184789306.1">
    <property type="nucleotide sequence ID" value="NZ_BONT01000030.1"/>
</dbReference>
<comment type="similarity">
    <text evidence="2">Belongs to the EamA transporter family.</text>
</comment>
<feature type="transmembrane region" description="Helical" evidence="12">
    <location>
        <begin position="93"/>
        <end position="114"/>
    </location>
</feature>
<evidence type="ECO:0000256" key="7">
    <source>
        <dbReference type="ARBA" id="ARBA00022692"/>
    </source>
</evidence>
<dbReference type="SUPFAM" id="SSF103481">
    <property type="entry name" value="Multidrug resistance efflux transporter EmrE"/>
    <property type="match status" value="2"/>
</dbReference>
<name>A0A841FT15_9ACTN</name>
<comment type="caution">
    <text evidence="14">The sequence shown here is derived from an EMBL/GenBank/DDBJ whole genome shotgun (WGS) entry which is preliminary data.</text>
</comment>
<evidence type="ECO:0000256" key="5">
    <source>
        <dbReference type="ARBA" id="ARBA00022519"/>
    </source>
</evidence>
<dbReference type="InterPro" id="IPR000390">
    <property type="entry name" value="Small_drug/metabolite_transptr"/>
</dbReference>
<feature type="transmembrane region" description="Helical" evidence="12">
    <location>
        <begin position="217"/>
        <end position="238"/>
    </location>
</feature>
<dbReference type="Pfam" id="PF00892">
    <property type="entry name" value="EamA"/>
    <property type="match status" value="2"/>
</dbReference>
<keyword evidence="8" id="KW-0448">Lipopolysaccharide biosynthesis</keyword>
<accession>A0A841FT15</accession>
<dbReference type="GO" id="GO:0005886">
    <property type="term" value="C:plasma membrane"/>
    <property type="evidence" value="ECO:0007669"/>
    <property type="project" value="UniProtKB-SubCell"/>
</dbReference>
<keyword evidence="15" id="KW-1185">Reference proteome</keyword>
<feature type="transmembrane region" description="Helical" evidence="12">
    <location>
        <begin position="152"/>
        <end position="173"/>
    </location>
</feature>
<feature type="transmembrane region" description="Helical" evidence="12">
    <location>
        <begin position="33"/>
        <end position="55"/>
    </location>
</feature>
<protein>
    <submittedName>
        <fullName evidence="14">Drug/metabolite transporter (DMT)-like permease</fullName>
    </submittedName>
</protein>
<dbReference type="GO" id="GO:0009103">
    <property type="term" value="P:lipopolysaccharide biosynthetic process"/>
    <property type="evidence" value="ECO:0007669"/>
    <property type="project" value="UniProtKB-KW"/>
</dbReference>
<feature type="domain" description="EamA" evidence="13">
    <location>
        <begin position="150"/>
        <end position="284"/>
    </location>
</feature>
<dbReference type="Proteomes" id="UP000548476">
    <property type="component" value="Unassembled WGS sequence"/>
</dbReference>
<evidence type="ECO:0000256" key="4">
    <source>
        <dbReference type="ARBA" id="ARBA00022516"/>
    </source>
</evidence>
<organism evidence="14 15">
    <name type="scientific">Phytomonospora endophytica</name>
    <dbReference type="NCBI Taxonomy" id="714109"/>
    <lineage>
        <taxon>Bacteria</taxon>
        <taxon>Bacillati</taxon>
        <taxon>Actinomycetota</taxon>
        <taxon>Actinomycetes</taxon>
        <taxon>Micromonosporales</taxon>
        <taxon>Micromonosporaceae</taxon>
        <taxon>Phytomonospora</taxon>
    </lineage>
</organism>
<dbReference type="InterPro" id="IPR037185">
    <property type="entry name" value="EmrE-like"/>
</dbReference>
<feature type="transmembrane region" description="Helical" evidence="12">
    <location>
        <begin position="244"/>
        <end position="262"/>
    </location>
</feature>
<evidence type="ECO:0000259" key="13">
    <source>
        <dbReference type="Pfam" id="PF00892"/>
    </source>
</evidence>
<feature type="transmembrane region" description="Helical" evidence="12">
    <location>
        <begin position="271"/>
        <end position="287"/>
    </location>
</feature>
<keyword evidence="10" id="KW-0443">Lipid metabolism</keyword>
<feature type="transmembrane region" description="Helical" evidence="12">
    <location>
        <begin position="62"/>
        <end position="81"/>
    </location>
</feature>
<keyword evidence="5" id="KW-0997">Cell inner membrane</keyword>
<dbReference type="EMBL" id="JACHGT010000009">
    <property type="protein sequence ID" value="MBB6036457.1"/>
    <property type="molecule type" value="Genomic_DNA"/>
</dbReference>
<evidence type="ECO:0000256" key="1">
    <source>
        <dbReference type="ARBA" id="ARBA00004651"/>
    </source>
</evidence>
<keyword evidence="9 12" id="KW-1133">Transmembrane helix</keyword>
<dbReference type="AlphaFoldDB" id="A0A841FT15"/>
<keyword evidence="6" id="KW-0441">Lipid A biosynthesis</keyword>
<evidence type="ECO:0000313" key="15">
    <source>
        <dbReference type="Proteomes" id="UP000548476"/>
    </source>
</evidence>
<evidence type="ECO:0000256" key="8">
    <source>
        <dbReference type="ARBA" id="ARBA00022985"/>
    </source>
</evidence>
<evidence type="ECO:0000256" key="10">
    <source>
        <dbReference type="ARBA" id="ARBA00023098"/>
    </source>
</evidence>
<keyword evidence="11 12" id="KW-0472">Membrane</keyword>
<evidence type="ECO:0000256" key="6">
    <source>
        <dbReference type="ARBA" id="ARBA00022556"/>
    </source>
</evidence>
<keyword evidence="3" id="KW-1003">Cell membrane</keyword>
<proteinExistence type="inferred from homology"/>
<dbReference type="InterPro" id="IPR000620">
    <property type="entry name" value="EamA_dom"/>
</dbReference>
<dbReference type="Gene3D" id="1.10.3730.20">
    <property type="match status" value="2"/>
</dbReference>
<evidence type="ECO:0000256" key="12">
    <source>
        <dbReference type="SAM" id="Phobius"/>
    </source>
</evidence>
<evidence type="ECO:0000256" key="3">
    <source>
        <dbReference type="ARBA" id="ARBA00022475"/>
    </source>
</evidence>
<dbReference type="PANTHER" id="PTHR30561:SF9">
    <property type="entry name" value="4-AMINO-4-DEOXY-L-ARABINOSE-PHOSPHOUNDECAPRENOL FLIPPASE SUBUNIT ARNF-RELATED"/>
    <property type="match status" value="1"/>
</dbReference>
<gene>
    <name evidence="14" type="ORF">HNR73_004328</name>
</gene>
<sequence length="289" mass="30718">MHPLAILLVLCAALCHAVWNLYAKRASDGGVVFIWLNAGVSTVIYLPIGATALVLSPPHWTPWVPVALIGSALIHLGYFSLLQRGYRHGDMTVVYPLARGTGPALSVLLAMFFFGERPGPIGLVGAACVVGGILIIGFSQKGDGTGKVAAGVLYGVATGLVIATYTVFDAWAVGPLAISPFIFDWVSNVVRTSVLSPYALRRRDEVRRVWREHRTPVLVVGTLAPLAYILVLFAYRYADVSLVAPARELSIVVGSVLGWLVLREKGASRRIAGAIVVLGGVIALALARA</sequence>
<evidence type="ECO:0000313" key="14">
    <source>
        <dbReference type="EMBL" id="MBB6036457.1"/>
    </source>
</evidence>
<comment type="subcellular location">
    <subcellularLocation>
        <location evidence="1">Cell membrane</location>
        <topology evidence="1">Multi-pass membrane protein</topology>
    </subcellularLocation>
</comment>
<keyword evidence="4" id="KW-0444">Lipid biosynthesis</keyword>
<reference evidence="14 15" key="1">
    <citation type="submission" date="2020-08" db="EMBL/GenBank/DDBJ databases">
        <title>Genomic Encyclopedia of Type Strains, Phase IV (KMG-IV): sequencing the most valuable type-strain genomes for metagenomic binning, comparative biology and taxonomic classification.</title>
        <authorList>
            <person name="Goeker M."/>
        </authorList>
    </citation>
    <scope>NUCLEOTIDE SEQUENCE [LARGE SCALE GENOMIC DNA]</scope>
    <source>
        <strain evidence="14 15">YIM 65646</strain>
    </source>
</reference>